<gene>
    <name evidence="7" type="ORF">O7A05_06325</name>
</gene>
<proteinExistence type="inferred from homology"/>
<keyword evidence="7" id="KW-0456">Lyase</keyword>
<evidence type="ECO:0000256" key="3">
    <source>
        <dbReference type="ARBA" id="ARBA00022723"/>
    </source>
</evidence>
<evidence type="ECO:0000256" key="2">
    <source>
        <dbReference type="ARBA" id="ARBA00005568"/>
    </source>
</evidence>
<accession>A0ABU8K7W2</accession>
<comment type="similarity">
    <text evidence="2">Belongs to the HpcH/HpaI aldolase family.</text>
</comment>
<dbReference type="PIRSF" id="PIRSF015582">
    <property type="entry name" value="Cit_lyase_B"/>
    <property type="match status" value="1"/>
</dbReference>
<dbReference type="Proteomes" id="UP001366503">
    <property type="component" value="Unassembled WGS sequence"/>
</dbReference>
<dbReference type="SUPFAM" id="SSF51621">
    <property type="entry name" value="Phosphoenolpyruvate/pyruvate domain"/>
    <property type="match status" value="1"/>
</dbReference>
<keyword evidence="8" id="KW-1185">Reference proteome</keyword>
<keyword evidence="3" id="KW-0479">Metal-binding</keyword>
<comment type="cofactor">
    <cofactor evidence="1">
        <name>Mg(2+)</name>
        <dbReference type="ChEBI" id="CHEBI:18420"/>
    </cofactor>
</comment>
<feature type="compositionally biased region" description="Polar residues" evidence="5">
    <location>
        <begin position="1"/>
        <end position="11"/>
    </location>
</feature>
<evidence type="ECO:0000256" key="1">
    <source>
        <dbReference type="ARBA" id="ARBA00001946"/>
    </source>
</evidence>
<name>A0ABU8K7W2_9HYPH</name>
<feature type="compositionally biased region" description="Polar residues" evidence="5">
    <location>
        <begin position="20"/>
        <end position="40"/>
    </location>
</feature>
<evidence type="ECO:0000313" key="7">
    <source>
        <dbReference type="EMBL" id="MEI9401795.1"/>
    </source>
</evidence>
<evidence type="ECO:0000256" key="4">
    <source>
        <dbReference type="ARBA" id="ARBA00022842"/>
    </source>
</evidence>
<organism evidence="7 8">
    <name type="scientific">Mesorhizobium argentiipisi</name>
    <dbReference type="NCBI Taxonomy" id="3015175"/>
    <lineage>
        <taxon>Bacteria</taxon>
        <taxon>Pseudomonadati</taxon>
        <taxon>Pseudomonadota</taxon>
        <taxon>Alphaproteobacteria</taxon>
        <taxon>Hyphomicrobiales</taxon>
        <taxon>Phyllobacteriaceae</taxon>
        <taxon>Mesorhizobium</taxon>
    </lineage>
</organism>
<sequence length="344" mass="36352">MTAVKKSNSATEKGGERTRVSWSDSTSRSNGPASTGTEQSAPHDPNLLQTPELNSFSTRLRACRSFLLTPASRPDLFSMAGSPGGDALIVDLESTVAPVDKQRAREAALAFLRQPIDTDFVRILRINSPRSAEGLRDLLALHEAGSCPDAIIIPKCRSADEVRMVADILDRSQSTIGIIPMVELARAVFVANLMAEAHRRVCGLFLGGGDLAADLGAEGSWENLLFARSQAVAAAATTGIAAIDAPYFKRDHEGLHRDAVASRRLGMTGKAALHSEQLAAIDAVFTPPPEAVANARSVIAASTAAGTDLPVLNGHVVEPAMIREAMRVLTITDRLRSSSGAPAC</sequence>
<evidence type="ECO:0000313" key="8">
    <source>
        <dbReference type="Proteomes" id="UP001366503"/>
    </source>
</evidence>
<evidence type="ECO:0000259" key="6">
    <source>
        <dbReference type="Pfam" id="PF03328"/>
    </source>
</evidence>
<evidence type="ECO:0000256" key="5">
    <source>
        <dbReference type="SAM" id="MobiDB-lite"/>
    </source>
</evidence>
<protein>
    <submittedName>
        <fullName evidence="7">CoA ester lyase</fullName>
    </submittedName>
</protein>
<dbReference type="EMBL" id="JAPYKO010000003">
    <property type="protein sequence ID" value="MEI9401795.1"/>
    <property type="molecule type" value="Genomic_DNA"/>
</dbReference>
<dbReference type="InterPro" id="IPR005000">
    <property type="entry name" value="Aldolase/citrate-lyase_domain"/>
</dbReference>
<dbReference type="Gene3D" id="3.20.20.60">
    <property type="entry name" value="Phosphoenolpyruvate-binding domains"/>
    <property type="match status" value="1"/>
</dbReference>
<dbReference type="RefSeq" id="WP_337092125.1">
    <property type="nucleotide sequence ID" value="NZ_JAPYKO010000003.1"/>
</dbReference>
<comment type="caution">
    <text evidence="7">The sequence shown here is derived from an EMBL/GenBank/DDBJ whole genome shotgun (WGS) entry which is preliminary data.</text>
</comment>
<dbReference type="Pfam" id="PF03328">
    <property type="entry name" value="HpcH_HpaI"/>
    <property type="match status" value="1"/>
</dbReference>
<feature type="region of interest" description="Disordered" evidence="5">
    <location>
        <begin position="1"/>
        <end position="51"/>
    </location>
</feature>
<dbReference type="GO" id="GO:0016829">
    <property type="term" value="F:lyase activity"/>
    <property type="evidence" value="ECO:0007669"/>
    <property type="project" value="UniProtKB-KW"/>
</dbReference>
<dbReference type="InterPro" id="IPR015813">
    <property type="entry name" value="Pyrv/PenolPyrv_kinase-like_dom"/>
</dbReference>
<dbReference type="InterPro" id="IPR040442">
    <property type="entry name" value="Pyrv_kinase-like_dom_sf"/>
</dbReference>
<feature type="domain" description="HpcH/HpaI aldolase/citrate lyase" evidence="6">
    <location>
        <begin position="64"/>
        <end position="274"/>
    </location>
</feature>
<keyword evidence="4" id="KW-0460">Magnesium</keyword>
<dbReference type="PANTHER" id="PTHR32308">
    <property type="entry name" value="LYASE BETA SUBUNIT, PUTATIVE (AFU_ORTHOLOGUE AFUA_4G13030)-RELATED"/>
    <property type="match status" value="1"/>
</dbReference>
<reference evidence="7 8" key="1">
    <citation type="submission" date="2022-12" db="EMBL/GenBank/DDBJ databases">
        <authorList>
            <person name="Muema E."/>
        </authorList>
    </citation>
    <scope>NUCLEOTIDE SEQUENCE [LARGE SCALE GENOMIC DNA]</scope>
    <source>
        <strain evidence="8">1330</strain>
    </source>
</reference>
<dbReference type="InterPro" id="IPR011206">
    <property type="entry name" value="Citrate_lyase_beta/mcl1/mcl2"/>
</dbReference>
<dbReference type="PANTHER" id="PTHR32308:SF0">
    <property type="entry name" value="HPCH_HPAI ALDOLASE_CITRATE LYASE DOMAIN-CONTAINING PROTEIN"/>
    <property type="match status" value="1"/>
</dbReference>